<evidence type="ECO:0000256" key="4">
    <source>
        <dbReference type="SAM" id="MobiDB-lite"/>
    </source>
</evidence>
<dbReference type="SUPFAM" id="SSF56349">
    <property type="entry name" value="DNA breaking-rejoining enzymes"/>
    <property type="match status" value="1"/>
</dbReference>
<dbReference type="Gene3D" id="1.10.150.130">
    <property type="match status" value="1"/>
</dbReference>
<dbReference type="InterPro" id="IPR013762">
    <property type="entry name" value="Integrase-like_cat_sf"/>
</dbReference>
<dbReference type="GO" id="GO:0003677">
    <property type="term" value="F:DNA binding"/>
    <property type="evidence" value="ECO:0007669"/>
    <property type="project" value="UniProtKB-KW"/>
</dbReference>
<evidence type="ECO:0000256" key="2">
    <source>
        <dbReference type="ARBA" id="ARBA00023125"/>
    </source>
</evidence>
<dbReference type="PROSITE" id="PS51898">
    <property type="entry name" value="TYR_RECOMBINASE"/>
    <property type="match status" value="1"/>
</dbReference>
<evidence type="ECO:0000259" key="5">
    <source>
        <dbReference type="PROSITE" id="PS51898"/>
    </source>
</evidence>
<name>A0A193C5W2_AMYOR</name>
<dbReference type="InterPro" id="IPR010998">
    <property type="entry name" value="Integrase_recombinase_N"/>
</dbReference>
<keyword evidence="2" id="KW-0238">DNA-binding</keyword>
<dbReference type="GO" id="GO:0006310">
    <property type="term" value="P:DNA recombination"/>
    <property type="evidence" value="ECO:0007669"/>
    <property type="project" value="UniProtKB-KW"/>
</dbReference>
<dbReference type="Gene3D" id="1.10.443.10">
    <property type="entry name" value="Intergrase catalytic core"/>
    <property type="match status" value="1"/>
</dbReference>
<dbReference type="AlphaFoldDB" id="A0A193C5W2"/>
<keyword evidence="7" id="KW-1185">Reference proteome</keyword>
<proteinExistence type="inferred from homology"/>
<dbReference type="InterPro" id="IPR050090">
    <property type="entry name" value="Tyrosine_recombinase_XerCD"/>
</dbReference>
<dbReference type="PANTHER" id="PTHR30349:SF41">
    <property type="entry name" value="INTEGRASE_RECOMBINASE PROTEIN MJ0367-RELATED"/>
    <property type="match status" value="1"/>
</dbReference>
<evidence type="ECO:0000256" key="3">
    <source>
        <dbReference type="ARBA" id="ARBA00023172"/>
    </source>
</evidence>
<reference evidence="6 7" key="1">
    <citation type="journal article" date="2015" name="Genome Announc.">
        <title>Draft Genome Sequence of Norvancomycin-Producing Strain Amycolatopsis orientalis CPCC200066.</title>
        <authorList>
            <person name="Lei X."/>
            <person name="Yuan F."/>
            <person name="Shi Y."/>
            <person name="Li X."/>
            <person name="Wang L."/>
            <person name="Hong B."/>
        </authorList>
    </citation>
    <scope>NUCLEOTIDE SEQUENCE [LARGE SCALE GENOMIC DNA]</scope>
    <source>
        <strain evidence="6 7">B-37</strain>
    </source>
</reference>
<dbReference type="STRING" id="31958.SD37_31665"/>
<gene>
    <name evidence="6" type="ORF">SD37_31665</name>
</gene>
<keyword evidence="3" id="KW-0233">DNA recombination</keyword>
<dbReference type="PANTHER" id="PTHR30349">
    <property type="entry name" value="PHAGE INTEGRASE-RELATED"/>
    <property type="match status" value="1"/>
</dbReference>
<dbReference type="InterPro" id="IPR011010">
    <property type="entry name" value="DNA_brk_join_enz"/>
</dbReference>
<feature type="compositionally biased region" description="Basic residues" evidence="4">
    <location>
        <begin position="133"/>
        <end position="142"/>
    </location>
</feature>
<dbReference type="EMBL" id="CP016174">
    <property type="protein sequence ID" value="ANN19730.1"/>
    <property type="molecule type" value="Genomic_DNA"/>
</dbReference>
<feature type="region of interest" description="Disordered" evidence="4">
    <location>
        <begin position="125"/>
        <end position="145"/>
    </location>
</feature>
<dbReference type="GO" id="GO:0015074">
    <property type="term" value="P:DNA integration"/>
    <property type="evidence" value="ECO:0007669"/>
    <property type="project" value="InterPro"/>
</dbReference>
<evidence type="ECO:0000256" key="1">
    <source>
        <dbReference type="ARBA" id="ARBA00008857"/>
    </source>
</evidence>
<evidence type="ECO:0000313" key="7">
    <source>
        <dbReference type="Proteomes" id="UP000093695"/>
    </source>
</evidence>
<accession>A0A193C5W2</accession>
<dbReference type="Pfam" id="PF00589">
    <property type="entry name" value="Phage_integrase"/>
    <property type="match status" value="1"/>
</dbReference>
<dbReference type="InterPro" id="IPR002104">
    <property type="entry name" value="Integrase_catalytic"/>
</dbReference>
<organism evidence="6 7">
    <name type="scientific">Amycolatopsis orientalis</name>
    <name type="common">Nocardia orientalis</name>
    <dbReference type="NCBI Taxonomy" id="31958"/>
    <lineage>
        <taxon>Bacteria</taxon>
        <taxon>Bacillati</taxon>
        <taxon>Actinomycetota</taxon>
        <taxon>Actinomycetes</taxon>
        <taxon>Pseudonocardiales</taxon>
        <taxon>Pseudonocardiaceae</taxon>
        <taxon>Amycolatopsis</taxon>
    </lineage>
</organism>
<evidence type="ECO:0000313" key="6">
    <source>
        <dbReference type="EMBL" id="ANN19730.1"/>
    </source>
</evidence>
<comment type="similarity">
    <text evidence="1">Belongs to the 'phage' integrase family.</text>
</comment>
<sequence>MGETKSKAVNNLLEALRDRAQASRDGEILPDTKVAAVAEIYFTELDRSDKATRTKQDYHGAWKRYLEGPLANLRVRDMRVSIVNRVLTSVRDKSGSAAAKQARAVLTATCALMVRHDALDDNPVREIESLSKKKDKSGKKPRLVNGRNAGSALQLFRDSEDAVRWDLVDVQEALSGLGCRIGELLALDWETSVDFDGGTIWIHGTVIRVTGVGLIVQDYTKSPAGMRRIRPPAWVMDMLRRRHAAATSPWCFPSSTGTLRDPDNTRKYIRRVVEGTPFQGLHPHDWRHYVIWRLDAAGLSAREIADYVGHDDPSTTQDVYMERGVVGEEASAALAARPAVAA</sequence>
<dbReference type="Proteomes" id="UP000093695">
    <property type="component" value="Chromosome"/>
</dbReference>
<dbReference type="KEGG" id="aori:SD37_31665"/>
<protein>
    <recommendedName>
        <fullName evidence="5">Tyr recombinase domain-containing protein</fullName>
    </recommendedName>
</protein>
<dbReference type="CDD" id="cd01189">
    <property type="entry name" value="INT_ICEBs1_C_like"/>
    <property type="match status" value="1"/>
</dbReference>
<feature type="domain" description="Tyr recombinase" evidence="5">
    <location>
        <begin position="139"/>
        <end position="335"/>
    </location>
</feature>